<dbReference type="Pfam" id="PF02879">
    <property type="entry name" value="PGM_PMM_II"/>
    <property type="match status" value="1"/>
</dbReference>
<feature type="domain" description="Alpha-D-phosphohexomutase alpha/beta/alpha" evidence="9">
    <location>
        <begin position="6"/>
        <end position="144"/>
    </location>
</feature>
<dbReference type="InterPro" id="IPR005844">
    <property type="entry name" value="A-D-PHexomutase_a/b/a-I"/>
</dbReference>
<sequence length="477" mass="50514">MKVPRTIFREYDIRGDAERDLSSELARELGAAFALLLRRELAAGAPSGGARPRVAVCRDGRLSSGRLFSALTEGLLAGGADVTSAGVGPTPLLYFAAHHLDADGAIMITASHNPAPDNGFKLMRGKASFFGKQIQALADLIEEGAARAPAAAAAAAARGALTEVDLAADYIEAVRAAARLSRTDVRFVVDAGNGAAGPLGVRTLNALGFSPDALFCDIDGRFPNHHPDPTVPENLEALRARVLSTGAALGIAWDGDGDRIGVVDERGEVIWGDKLLLLFARSLLAERPGSAVLGEVKCSETLYADVAARGGRPILWKTGHSLIKTKMKEEGALLAGEMSGHMFFADRWFGFDDAVYASVRLLEIVATAQRPLGELLADVPETFATPEIRVDCPDAVKFEVVRRVTEHFRRVRPVVDIDGARIDFGGGAWGLCRASNTGPILVLRFEARSVAARDAVRAEVEAVVSAAVRDAVAAPLP</sequence>
<dbReference type="InterPro" id="IPR005843">
    <property type="entry name" value="A-D-PHexomutase_C"/>
</dbReference>
<evidence type="ECO:0000313" key="13">
    <source>
        <dbReference type="Proteomes" id="UP000014803"/>
    </source>
</evidence>
<dbReference type="PANTHER" id="PTHR43771">
    <property type="entry name" value="PHOSPHOMANNOMUTASE"/>
    <property type="match status" value="1"/>
</dbReference>
<dbReference type="Pfam" id="PF02878">
    <property type="entry name" value="PGM_PMM_I"/>
    <property type="match status" value="1"/>
</dbReference>
<evidence type="ECO:0000259" key="8">
    <source>
        <dbReference type="Pfam" id="PF00408"/>
    </source>
</evidence>
<feature type="domain" description="Alpha-D-phosphohexomutase alpha/beta/alpha" evidence="11">
    <location>
        <begin position="271"/>
        <end position="382"/>
    </location>
</feature>
<dbReference type="eggNOG" id="COG1109">
    <property type="taxonomic scope" value="Bacteria"/>
</dbReference>
<evidence type="ECO:0000256" key="3">
    <source>
        <dbReference type="ARBA" id="ARBA00022553"/>
    </source>
</evidence>
<dbReference type="GO" id="GO:0005975">
    <property type="term" value="P:carbohydrate metabolic process"/>
    <property type="evidence" value="ECO:0007669"/>
    <property type="project" value="InterPro"/>
</dbReference>
<protein>
    <submittedName>
        <fullName evidence="12">Phosphomannomutase</fullName>
    </submittedName>
</protein>
<dbReference type="Pfam" id="PF02880">
    <property type="entry name" value="PGM_PMM_III"/>
    <property type="match status" value="1"/>
</dbReference>
<proteinExistence type="inferred from homology"/>
<evidence type="ECO:0000259" key="9">
    <source>
        <dbReference type="Pfam" id="PF02878"/>
    </source>
</evidence>
<dbReference type="GO" id="GO:0000287">
    <property type="term" value="F:magnesium ion binding"/>
    <property type="evidence" value="ECO:0007669"/>
    <property type="project" value="InterPro"/>
</dbReference>
<evidence type="ECO:0000256" key="5">
    <source>
        <dbReference type="ARBA" id="ARBA00022842"/>
    </source>
</evidence>
<dbReference type="SUPFAM" id="SSF55957">
    <property type="entry name" value="Phosphoglucomutase, C-terminal domain"/>
    <property type="match status" value="1"/>
</dbReference>
<evidence type="ECO:0000259" key="10">
    <source>
        <dbReference type="Pfam" id="PF02879"/>
    </source>
</evidence>
<dbReference type="InterPro" id="IPR005845">
    <property type="entry name" value="A-D-PHexomutase_a/b/a-II"/>
</dbReference>
<keyword evidence="3" id="KW-0597">Phosphoprotein</keyword>
<accession>S4XIF3</accession>
<evidence type="ECO:0000313" key="12">
    <source>
        <dbReference type="EMBL" id="AGP32927.1"/>
    </source>
</evidence>
<dbReference type="Gene3D" id="3.40.120.10">
    <property type="entry name" value="Alpha-D-Glucose-1,6-Bisphosphate, subunit A, domain 3"/>
    <property type="match status" value="3"/>
</dbReference>
<evidence type="ECO:0000256" key="6">
    <source>
        <dbReference type="ARBA" id="ARBA00023235"/>
    </source>
</evidence>
<evidence type="ECO:0000256" key="7">
    <source>
        <dbReference type="RuleBase" id="RU004326"/>
    </source>
</evidence>
<evidence type="ECO:0000256" key="4">
    <source>
        <dbReference type="ARBA" id="ARBA00022723"/>
    </source>
</evidence>
<dbReference type="PANTHER" id="PTHR43771:SF2">
    <property type="entry name" value="PHOSPHOMANNOMUTASE_PHOSPHOGLUCOMUTASE"/>
    <property type="match status" value="1"/>
</dbReference>
<dbReference type="PATRIC" id="fig|1254432.3.peg.10564"/>
<evidence type="ECO:0000256" key="2">
    <source>
        <dbReference type="ARBA" id="ARBA00010231"/>
    </source>
</evidence>
<dbReference type="OrthoDB" id="9806956at2"/>
<comment type="similarity">
    <text evidence="2 7">Belongs to the phosphohexose mutase family.</text>
</comment>
<dbReference type="KEGG" id="scu:SCE1572_46750"/>
<dbReference type="InterPro" id="IPR005846">
    <property type="entry name" value="A-D-PHexomutase_a/b/a-III"/>
</dbReference>
<keyword evidence="4 7" id="KW-0479">Metal-binding</keyword>
<name>S4XIF3_SORCE</name>
<keyword evidence="6" id="KW-0413">Isomerase</keyword>
<dbReference type="RefSeq" id="WP_020741188.1">
    <property type="nucleotide sequence ID" value="NC_021658.1"/>
</dbReference>
<feature type="domain" description="Alpha-D-phosphohexomutase C-terminal" evidence="8">
    <location>
        <begin position="387"/>
        <end position="461"/>
    </location>
</feature>
<dbReference type="EMBL" id="CP003969">
    <property type="protein sequence ID" value="AGP32927.1"/>
    <property type="molecule type" value="Genomic_DNA"/>
</dbReference>
<dbReference type="InterPro" id="IPR005841">
    <property type="entry name" value="Alpha-D-phosphohexomutase_SF"/>
</dbReference>
<dbReference type="InterPro" id="IPR016066">
    <property type="entry name" value="A-D-PHexomutase_CS"/>
</dbReference>
<dbReference type="Proteomes" id="UP000014803">
    <property type="component" value="Chromosome"/>
</dbReference>
<reference evidence="12 13" key="1">
    <citation type="journal article" date="2013" name="Sci. Rep.">
        <title>Extraordinary expansion of a Sorangium cellulosum genome from an alkaline milieu.</title>
        <authorList>
            <person name="Han K."/>
            <person name="Li Z.F."/>
            <person name="Peng R."/>
            <person name="Zhu L.P."/>
            <person name="Zhou T."/>
            <person name="Wang L.G."/>
            <person name="Li S.G."/>
            <person name="Zhang X.B."/>
            <person name="Hu W."/>
            <person name="Wu Z.H."/>
            <person name="Qin N."/>
            <person name="Li Y.Z."/>
        </authorList>
    </citation>
    <scope>NUCLEOTIDE SEQUENCE [LARGE SCALE GENOMIC DNA]</scope>
    <source>
        <strain evidence="12 13">So0157-2</strain>
    </source>
</reference>
<evidence type="ECO:0000259" key="11">
    <source>
        <dbReference type="Pfam" id="PF02880"/>
    </source>
</evidence>
<dbReference type="PRINTS" id="PR00509">
    <property type="entry name" value="PGMPMM"/>
</dbReference>
<dbReference type="HOGENOM" id="CLU_016950_9_1_7"/>
<organism evidence="12 13">
    <name type="scientific">Sorangium cellulosum So0157-2</name>
    <dbReference type="NCBI Taxonomy" id="1254432"/>
    <lineage>
        <taxon>Bacteria</taxon>
        <taxon>Pseudomonadati</taxon>
        <taxon>Myxococcota</taxon>
        <taxon>Polyangia</taxon>
        <taxon>Polyangiales</taxon>
        <taxon>Polyangiaceae</taxon>
        <taxon>Sorangium</taxon>
    </lineage>
</organism>
<gene>
    <name evidence="12" type="ORF">SCE1572_46750</name>
</gene>
<keyword evidence="5 7" id="KW-0460">Magnesium</keyword>
<dbReference type="InterPro" id="IPR016055">
    <property type="entry name" value="A-D-PHexomutase_a/b/a-I/II/III"/>
</dbReference>
<feature type="domain" description="Alpha-D-phosphohexomutase alpha/beta/alpha" evidence="10">
    <location>
        <begin position="169"/>
        <end position="267"/>
    </location>
</feature>
<dbReference type="AlphaFoldDB" id="S4XIF3"/>
<dbReference type="SUPFAM" id="SSF53738">
    <property type="entry name" value="Phosphoglucomutase, first 3 domains"/>
    <property type="match status" value="3"/>
</dbReference>
<dbReference type="Gene3D" id="3.30.310.50">
    <property type="entry name" value="Alpha-D-phosphohexomutase, C-terminal domain"/>
    <property type="match status" value="1"/>
</dbReference>
<dbReference type="Pfam" id="PF00408">
    <property type="entry name" value="PGM_PMM_IV"/>
    <property type="match status" value="1"/>
</dbReference>
<dbReference type="InterPro" id="IPR036900">
    <property type="entry name" value="A-D-PHexomutase_C_sf"/>
</dbReference>
<dbReference type="PROSITE" id="PS00710">
    <property type="entry name" value="PGM_PMM"/>
    <property type="match status" value="1"/>
</dbReference>
<evidence type="ECO:0000256" key="1">
    <source>
        <dbReference type="ARBA" id="ARBA00001946"/>
    </source>
</evidence>
<comment type="cofactor">
    <cofactor evidence="1">
        <name>Mg(2+)</name>
        <dbReference type="ChEBI" id="CHEBI:18420"/>
    </cofactor>
</comment>
<dbReference type="STRING" id="1254432.SCE1572_46750"/>
<dbReference type="CDD" id="cd03089">
    <property type="entry name" value="PMM_PGM"/>
    <property type="match status" value="1"/>
</dbReference>
<dbReference type="GO" id="GO:0016868">
    <property type="term" value="F:intramolecular phosphotransferase activity"/>
    <property type="evidence" value="ECO:0007669"/>
    <property type="project" value="InterPro"/>
</dbReference>